<proteinExistence type="predicted"/>
<evidence type="ECO:0000313" key="4">
    <source>
        <dbReference type="EMBL" id="MBB5073954.1"/>
    </source>
</evidence>
<feature type="chain" id="PRO_5032452253" evidence="2">
    <location>
        <begin position="25"/>
        <end position="977"/>
    </location>
</feature>
<dbReference type="InterPro" id="IPR006315">
    <property type="entry name" value="OM_autotransptr_brl_dom"/>
</dbReference>
<sequence>MKKDFLLYTVSGILFCSYSSLSYALNATPLSSSMSVNLSSAQLPSKSSRTKRTEDASTIQNTPTNLPTVSFKSENPTMENTVAPPRAQRDLARTDTELSITESQSTESLQAPPPEPISTQSGVTRSMATSEVAKSRRRQGVSLPSTPPSTEETSLHPSASTQSAPADLTPLLSPTTEKPAPEKSTSVLLRPTQSNPTKFNAEKPEFNAEKPETGISLTVENPVPGENMDSRIEVQGGKTLVRQNVKIHDKFVAAAAQGNNSTIKIMGGEVSAEFIALSASDGATLNATDITVKAKSVGLLTTNGTIDLKNSTVNVTGASKTHGIVFRGTQDILMKPYAPDDDDERENPALEKIASNKVTLTNTKILAPSGIGIGVYGTHASGEINLKNSQIHAGILAKNEKEAGTLPHTLIVTADSSFLEGRVITLQENKTVFNLENNAKWFLKANKNIMMNDENSSEPALFGVDEKSHSNLSALNLTESAIVFDKPTEGNYQTLFVGFPLQQEGKMPSATVVYSAKGTAEIHLNSQWSSHSPVTEQETDRIVINGDVSGTSIVYINLAEKNKEVTNSSSVWKEHMASLPSTTQGISIIQVSGKADKNAFKLAKGYMTMGGSPYKYELTAYAPGASHASQNLFGKNDDNFWDFRLQNAYLDKDKKIRALLPQVANYLVMPSAVFSAGFTDVNNQNTLLDNIQATVFGTEDNKKKSIFLSSYGEKVTFSSNRDPLHYGYDADVNYGALQLGVVLVAREGKEISTHFGLLGTYGKLAFTPKDIEDSEKTLLDKWSLTAYSGIQHRNGLHVNTLLSYGSLKGTLTTALIGSAAKLDGTETFSASATIGQKLTTGVNGLIFEPQAQFVYQKLMFDVLSDADGFEVNMNNPHQWLFRIGGQLTQTLTTAEEGNAVSFYGKLNMIRTFGDGETIKIADIFHRDPTGSFLEGGIGVNAHLSQSIALHGDLNYRQKLQKGGVSGTSFSGGIRYRF</sequence>
<dbReference type="Proteomes" id="UP000561417">
    <property type="component" value="Unassembled WGS sequence"/>
</dbReference>
<dbReference type="AlphaFoldDB" id="A0A840NQZ9"/>
<dbReference type="SUPFAM" id="SSF103515">
    <property type="entry name" value="Autotransporter"/>
    <property type="match status" value="1"/>
</dbReference>
<feature type="compositionally biased region" description="Polar residues" evidence="1">
    <location>
        <begin position="56"/>
        <end position="80"/>
    </location>
</feature>
<name>A0A840NQZ9_9HYPH</name>
<evidence type="ECO:0000256" key="2">
    <source>
        <dbReference type="SAM" id="SignalP"/>
    </source>
</evidence>
<dbReference type="NCBIfam" id="TIGR01414">
    <property type="entry name" value="autotrans_barl"/>
    <property type="match status" value="1"/>
</dbReference>
<gene>
    <name evidence="4" type="ORF">HNQ69_001087</name>
</gene>
<feature type="domain" description="Autotransporter" evidence="3">
    <location>
        <begin position="699"/>
        <end position="977"/>
    </location>
</feature>
<organism evidence="4 5">
    <name type="scientific">Bartonella callosciuri</name>
    <dbReference type="NCBI Taxonomy" id="686223"/>
    <lineage>
        <taxon>Bacteria</taxon>
        <taxon>Pseudomonadati</taxon>
        <taxon>Pseudomonadota</taxon>
        <taxon>Alphaproteobacteria</taxon>
        <taxon>Hyphomicrobiales</taxon>
        <taxon>Bartonellaceae</taxon>
        <taxon>Bartonella</taxon>
    </lineage>
</organism>
<dbReference type="InterPro" id="IPR036709">
    <property type="entry name" value="Autotransporte_beta_dom_sf"/>
</dbReference>
<dbReference type="EMBL" id="JACHIM010000004">
    <property type="protein sequence ID" value="MBB5073954.1"/>
    <property type="molecule type" value="Genomic_DNA"/>
</dbReference>
<feature type="compositionally biased region" description="Polar residues" evidence="1">
    <location>
        <begin position="117"/>
        <end position="129"/>
    </location>
</feature>
<reference evidence="4 5" key="1">
    <citation type="submission" date="2020-08" db="EMBL/GenBank/DDBJ databases">
        <title>Genomic Encyclopedia of Type Strains, Phase IV (KMG-IV): sequencing the most valuable type-strain genomes for metagenomic binning, comparative biology and taxonomic classification.</title>
        <authorList>
            <person name="Goeker M."/>
        </authorList>
    </citation>
    <scope>NUCLEOTIDE SEQUENCE [LARGE SCALE GENOMIC DNA]</scope>
    <source>
        <strain evidence="4 5">DSM 28538</strain>
    </source>
</reference>
<dbReference type="InterPro" id="IPR005546">
    <property type="entry name" value="Autotransporte_beta"/>
</dbReference>
<accession>A0A840NQZ9</accession>
<dbReference type="SMART" id="SM00869">
    <property type="entry name" value="Autotransporter"/>
    <property type="match status" value="1"/>
</dbReference>
<feature type="compositionally biased region" description="Polar residues" evidence="1">
    <location>
        <begin position="97"/>
        <end position="109"/>
    </location>
</feature>
<feature type="signal peptide" evidence="2">
    <location>
        <begin position="1"/>
        <end position="24"/>
    </location>
</feature>
<dbReference type="SUPFAM" id="SSF51126">
    <property type="entry name" value="Pectin lyase-like"/>
    <property type="match status" value="1"/>
</dbReference>
<dbReference type="Gene3D" id="2.40.128.130">
    <property type="entry name" value="Autotransporter beta-domain"/>
    <property type="match status" value="1"/>
</dbReference>
<protein>
    <submittedName>
        <fullName evidence="4">Outer membrane autotransporter protein</fullName>
    </submittedName>
</protein>
<dbReference type="InterPro" id="IPR012332">
    <property type="entry name" value="Autotransporter_pectin_lyase_C"/>
</dbReference>
<dbReference type="PROSITE" id="PS51208">
    <property type="entry name" value="AUTOTRANSPORTER"/>
    <property type="match status" value="1"/>
</dbReference>
<dbReference type="Pfam" id="PF03797">
    <property type="entry name" value="Autotransporter"/>
    <property type="match status" value="1"/>
</dbReference>
<feature type="compositionally biased region" description="Polar residues" evidence="1">
    <location>
        <begin position="142"/>
        <end position="164"/>
    </location>
</feature>
<comment type="caution">
    <text evidence="4">The sequence shown here is derived from an EMBL/GenBank/DDBJ whole genome shotgun (WGS) entry which is preliminary data.</text>
</comment>
<feature type="region of interest" description="Disordered" evidence="1">
    <location>
        <begin position="41"/>
        <end position="208"/>
    </location>
</feature>
<keyword evidence="5" id="KW-1185">Reference proteome</keyword>
<feature type="compositionally biased region" description="Basic and acidic residues" evidence="1">
    <location>
        <begin position="87"/>
        <end position="96"/>
    </location>
</feature>
<dbReference type="GO" id="GO:0019867">
    <property type="term" value="C:outer membrane"/>
    <property type="evidence" value="ECO:0007669"/>
    <property type="project" value="InterPro"/>
</dbReference>
<evidence type="ECO:0000313" key="5">
    <source>
        <dbReference type="Proteomes" id="UP000561417"/>
    </source>
</evidence>
<evidence type="ECO:0000259" key="3">
    <source>
        <dbReference type="PROSITE" id="PS51208"/>
    </source>
</evidence>
<dbReference type="RefSeq" id="WP_183228946.1">
    <property type="nucleotide sequence ID" value="NZ_JACHIM010000004.1"/>
</dbReference>
<dbReference type="Gene3D" id="2.160.20.20">
    <property type="match status" value="1"/>
</dbReference>
<feature type="compositionally biased region" description="Polar residues" evidence="1">
    <location>
        <begin position="183"/>
        <end position="198"/>
    </location>
</feature>
<keyword evidence="2" id="KW-0732">Signal</keyword>
<evidence type="ECO:0000256" key="1">
    <source>
        <dbReference type="SAM" id="MobiDB-lite"/>
    </source>
</evidence>
<dbReference type="InterPro" id="IPR011050">
    <property type="entry name" value="Pectin_lyase_fold/virulence"/>
</dbReference>